<sequence length="52" mass="5467">MAQFCAAPAQAGTRVEAGRQDSIPTACPALPLRKGRKGGFASRRNDEANPPE</sequence>
<dbReference type="Proteomes" id="UP000060787">
    <property type="component" value="Chromosome"/>
</dbReference>
<dbReference type="PATRIC" id="fig|84531.7.peg.2313"/>
<keyword evidence="3" id="KW-1185">Reference proteome</keyword>
<feature type="compositionally biased region" description="Basic and acidic residues" evidence="1">
    <location>
        <begin position="43"/>
        <end position="52"/>
    </location>
</feature>
<dbReference type="KEGG" id="laq:GLA29479_2361"/>
<dbReference type="AlphaFoldDB" id="A0A0S2FD56"/>
<dbReference type="EMBL" id="CP011129">
    <property type="protein sequence ID" value="ALN81454.1"/>
    <property type="molecule type" value="Genomic_DNA"/>
</dbReference>
<accession>A0A0S2FD56</accession>
<evidence type="ECO:0000256" key="1">
    <source>
        <dbReference type="SAM" id="MobiDB-lite"/>
    </source>
</evidence>
<evidence type="ECO:0000313" key="3">
    <source>
        <dbReference type="Proteomes" id="UP000060787"/>
    </source>
</evidence>
<name>A0A0S2FD56_LYSAN</name>
<dbReference type="KEGG" id="lab:LA76x_3328"/>
<gene>
    <name evidence="2" type="ORF">LA76x_3328</name>
</gene>
<proteinExistence type="predicted"/>
<feature type="region of interest" description="Disordered" evidence="1">
    <location>
        <begin position="1"/>
        <end position="52"/>
    </location>
</feature>
<reference evidence="2 3" key="1">
    <citation type="journal article" date="2015" name="BMC Genomics">
        <title>Comparative genomics and metabolic profiling of the genus Lysobacter.</title>
        <authorList>
            <person name="de Bruijn I."/>
            <person name="Cheng X."/>
            <person name="de Jager V."/>
            <person name="Exposito R.G."/>
            <person name="Watrous J."/>
            <person name="Patel N."/>
            <person name="Postma J."/>
            <person name="Dorrestein P.C."/>
            <person name="Kobayashi D."/>
            <person name="Raaijmakers J.M."/>
        </authorList>
    </citation>
    <scope>NUCLEOTIDE SEQUENCE [LARGE SCALE GENOMIC DNA]</scope>
    <source>
        <strain evidence="2 3">76</strain>
    </source>
</reference>
<organism evidence="2 3">
    <name type="scientific">Lysobacter antibioticus</name>
    <dbReference type="NCBI Taxonomy" id="84531"/>
    <lineage>
        <taxon>Bacteria</taxon>
        <taxon>Pseudomonadati</taxon>
        <taxon>Pseudomonadota</taxon>
        <taxon>Gammaproteobacteria</taxon>
        <taxon>Lysobacterales</taxon>
        <taxon>Lysobacteraceae</taxon>
        <taxon>Lysobacter</taxon>
    </lineage>
</organism>
<evidence type="ECO:0000313" key="2">
    <source>
        <dbReference type="EMBL" id="ALN81454.1"/>
    </source>
</evidence>
<protein>
    <submittedName>
        <fullName evidence="2">Uncharacterized protein</fullName>
    </submittedName>
</protein>